<dbReference type="AlphaFoldDB" id="A0AAD9AZ82"/>
<evidence type="ECO:0000313" key="1">
    <source>
        <dbReference type="EMBL" id="KAK1874572.1"/>
    </source>
</evidence>
<dbReference type="EMBL" id="JASDAP010000492">
    <property type="protein sequence ID" value="KAK1874572.1"/>
    <property type="molecule type" value="Genomic_DNA"/>
</dbReference>
<evidence type="ECO:0000313" key="2">
    <source>
        <dbReference type="Proteomes" id="UP001228049"/>
    </source>
</evidence>
<name>A0AAD9AZ82_DISEL</name>
<protein>
    <submittedName>
        <fullName evidence="1">Polyketide synthase 19</fullName>
    </submittedName>
</protein>
<dbReference type="Proteomes" id="UP001228049">
    <property type="component" value="Unassembled WGS sequence"/>
</dbReference>
<sequence>CAPGVLSLQDYLSVKVTCGLPLLSKLLQCSVLLQEEGHRCFLTRTLWDQDNNVWLQL</sequence>
<feature type="non-terminal residue" evidence="1">
    <location>
        <position position="57"/>
    </location>
</feature>
<accession>A0AAD9AZ82</accession>
<feature type="non-terminal residue" evidence="1">
    <location>
        <position position="1"/>
    </location>
</feature>
<reference evidence="1" key="1">
    <citation type="submission" date="2023-04" db="EMBL/GenBank/DDBJ databases">
        <title>Chromosome-level genome of Chaenocephalus aceratus.</title>
        <authorList>
            <person name="Park H."/>
        </authorList>
    </citation>
    <scope>NUCLEOTIDE SEQUENCE</scope>
    <source>
        <strain evidence="1">DE</strain>
        <tissue evidence="1">Muscle</tissue>
    </source>
</reference>
<keyword evidence="2" id="KW-1185">Reference proteome</keyword>
<gene>
    <name evidence="1" type="ORF">KUDE01_006788</name>
</gene>
<proteinExistence type="predicted"/>
<comment type="caution">
    <text evidence="1">The sequence shown here is derived from an EMBL/GenBank/DDBJ whole genome shotgun (WGS) entry which is preliminary data.</text>
</comment>
<organism evidence="1 2">
    <name type="scientific">Dissostichus eleginoides</name>
    <name type="common">Patagonian toothfish</name>
    <name type="synonym">Dissostichus amissus</name>
    <dbReference type="NCBI Taxonomy" id="100907"/>
    <lineage>
        <taxon>Eukaryota</taxon>
        <taxon>Metazoa</taxon>
        <taxon>Chordata</taxon>
        <taxon>Craniata</taxon>
        <taxon>Vertebrata</taxon>
        <taxon>Euteleostomi</taxon>
        <taxon>Actinopterygii</taxon>
        <taxon>Neopterygii</taxon>
        <taxon>Teleostei</taxon>
        <taxon>Neoteleostei</taxon>
        <taxon>Acanthomorphata</taxon>
        <taxon>Eupercaria</taxon>
        <taxon>Perciformes</taxon>
        <taxon>Notothenioidei</taxon>
        <taxon>Nototheniidae</taxon>
        <taxon>Dissostichus</taxon>
    </lineage>
</organism>